<keyword evidence="2" id="KW-1185">Reference proteome</keyword>
<evidence type="ECO:0000313" key="2">
    <source>
        <dbReference type="Proteomes" id="UP001159427"/>
    </source>
</evidence>
<comment type="caution">
    <text evidence="1">The sequence shown here is derived from an EMBL/GenBank/DDBJ whole genome shotgun (WGS) entry which is preliminary data.</text>
</comment>
<proteinExistence type="predicted"/>
<protein>
    <submittedName>
        <fullName evidence="1">Uncharacterized protein</fullName>
    </submittedName>
</protein>
<sequence>MFQGPYERLVPIYRSDNVLNGVFEVLGKMVAHSMIQGGPGFPYLSPVVYWYVATGDLQQGITRASVLGISDGILEDYVTRIRDARPVDIETINQEDEFLQLMQNCGEARRLTENNRLSVVQSLMIHESLITHKVVLDQF</sequence>
<reference evidence="1 2" key="1">
    <citation type="submission" date="2022-05" db="EMBL/GenBank/DDBJ databases">
        <authorList>
            <consortium name="Genoscope - CEA"/>
            <person name="William W."/>
        </authorList>
    </citation>
    <scope>NUCLEOTIDE SEQUENCE [LARGE SCALE GENOMIC DNA]</scope>
</reference>
<evidence type="ECO:0000313" key="1">
    <source>
        <dbReference type="EMBL" id="CAH3024410.1"/>
    </source>
</evidence>
<dbReference type="Proteomes" id="UP001159427">
    <property type="component" value="Unassembled WGS sequence"/>
</dbReference>
<accession>A0ABN8M470</accession>
<dbReference type="EMBL" id="CALNXI010000303">
    <property type="protein sequence ID" value="CAH3024410.1"/>
    <property type="molecule type" value="Genomic_DNA"/>
</dbReference>
<organism evidence="1 2">
    <name type="scientific">Porites evermanni</name>
    <dbReference type="NCBI Taxonomy" id="104178"/>
    <lineage>
        <taxon>Eukaryota</taxon>
        <taxon>Metazoa</taxon>
        <taxon>Cnidaria</taxon>
        <taxon>Anthozoa</taxon>
        <taxon>Hexacorallia</taxon>
        <taxon>Scleractinia</taxon>
        <taxon>Fungiina</taxon>
        <taxon>Poritidae</taxon>
        <taxon>Porites</taxon>
    </lineage>
</organism>
<gene>
    <name evidence="1" type="ORF">PEVE_00022836</name>
</gene>
<name>A0ABN8M470_9CNID</name>